<dbReference type="EMBL" id="PISD01000031">
    <property type="protein sequence ID" value="PKG28200.1"/>
    <property type="molecule type" value="Genomic_DNA"/>
</dbReference>
<accession>A0A2N0ZFB1</accession>
<dbReference type="Pfam" id="PF05133">
    <property type="entry name" value="SPP1_portal"/>
    <property type="match status" value="1"/>
</dbReference>
<dbReference type="RefSeq" id="WP_066196443.1">
    <property type="nucleotide sequence ID" value="NZ_JARMMB010000009.1"/>
</dbReference>
<gene>
    <name evidence="1" type="ORF">CWS20_15265</name>
</gene>
<dbReference type="AlphaFoldDB" id="A0A2N0ZFB1"/>
<dbReference type="Proteomes" id="UP000233343">
    <property type="component" value="Unassembled WGS sequence"/>
</dbReference>
<name>A0A2N0ZFB1_9BACI</name>
<protein>
    <submittedName>
        <fullName evidence="1">Phage portal protein</fullName>
    </submittedName>
</protein>
<evidence type="ECO:0000313" key="2">
    <source>
        <dbReference type="Proteomes" id="UP000233343"/>
    </source>
</evidence>
<proteinExistence type="predicted"/>
<organism evidence="1 2">
    <name type="scientific">Cytobacillus horneckiae</name>
    <dbReference type="NCBI Taxonomy" id="549687"/>
    <lineage>
        <taxon>Bacteria</taxon>
        <taxon>Bacillati</taxon>
        <taxon>Bacillota</taxon>
        <taxon>Bacilli</taxon>
        <taxon>Bacillales</taxon>
        <taxon>Bacillaceae</taxon>
        <taxon>Cytobacillus</taxon>
    </lineage>
</organism>
<keyword evidence="2" id="KW-1185">Reference proteome</keyword>
<sequence length="425" mass="49363">MDINDEIIKQYLRLLRQQQQAKKIYQDYYEGKFDILKNYAYNDSRSNIKVVINYFRKFVHDEVAYALGNRPAYISMDDDLKALELVDEHFSKWIRVHNQRLVLEGLKFGESYEVKYTDNLSFKCGVLTPINTLVVERGNVEKKVELALHEYPEGIFDQKNKLDVYYKNMVYTYHLVSDEKIIFESKRRINFKTPPITVYSPNLDRTSMLDDIKSANDAFCNTLSDLVNEVSDFRQALIKVTGGELDDEDIPNMKKKGVINAPAGVTVDYLIKNFNDTFVQNLLNTLEDKIYKAASHMDTNQPLQSNLSGSALRSRLISLENKCIILQSQLETIDKSRLKDFFEFVYKKTREKFSYNKIKLRLSMNIPVDITSLADSFSKLKEIVPQETLLAQIPFVENPAAELEKWFKEQERKAKIGKVLTEADN</sequence>
<evidence type="ECO:0000313" key="1">
    <source>
        <dbReference type="EMBL" id="PKG28200.1"/>
    </source>
</evidence>
<reference evidence="1 2" key="1">
    <citation type="journal article" date="2010" name="Int. J. Syst. Evol. Microbiol.">
        <title>Bacillus horneckiae sp. nov., isolated from a spacecraft-assembly clean room.</title>
        <authorList>
            <person name="Vaishampayan P."/>
            <person name="Probst A."/>
            <person name="Krishnamurthi S."/>
            <person name="Ghosh S."/>
            <person name="Osman S."/>
            <person name="McDowall A."/>
            <person name="Ruckmani A."/>
            <person name="Mayilraj S."/>
            <person name="Venkateswaran K."/>
        </authorList>
    </citation>
    <scope>NUCLEOTIDE SEQUENCE [LARGE SCALE GENOMIC DNA]</scope>
    <source>
        <strain evidence="2">1PO1SC</strain>
    </source>
</reference>
<comment type="caution">
    <text evidence="1">The sequence shown here is derived from an EMBL/GenBank/DDBJ whole genome shotgun (WGS) entry which is preliminary data.</text>
</comment>
<dbReference type="InterPro" id="IPR021145">
    <property type="entry name" value="Portal_protein_SPP1_Gp6-like"/>
</dbReference>